<organism evidence="3 4">
    <name type="scientific">Tessaracoccus palaemonis</name>
    <dbReference type="NCBI Taxonomy" id="2829499"/>
    <lineage>
        <taxon>Bacteria</taxon>
        <taxon>Bacillati</taxon>
        <taxon>Actinomycetota</taxon>
        <taxon>Actinomycetes</taxon>
        <taxon>Propionibacteriales</taxon>
        <taxon>Propionibacteriaceae</taxon>
        <taxon>Tessaracoccus</taxon>
    </lineage>
</organism>
<keyword evidence="3" id="KW-0378">Hydrolase</keyword>
<evidence type="ECO:0000259" key="2">
    <source>
        <dbReference type="PROSITE" id="PS51462"/>
    </source>
</evidence>
<dbReference type="PROSITE" id="PS00893">
    <property type="entry name" value="NUDIX_BOX"/>
    <property type="match status" value="1"/>
</dbReference>
<feature type="domain" description="Nudix hydrolase" evidence="2">
    <location>
        <begin position="12"/>
        <end position="147"/>
    </location>
</feature>
<dbReference type="GO" id="GO:0016787">
    <property type="term" value="F:hydrolase activity"/>
    <property type="evidence" value="ECO:0007669"/>
    <property type="project" value="UniProtKB-KW"/>
</dbReference>
<accession>A0ABX8SJM9</accession>
<name>A0ABX8SJM9_9ACTN</name>
<dbReference type="Pfam" id="PF21906">
    <property type="entry name" value="WHD_NrtR"/>
    <property type="match status" value="1"/>
</dbReference>
<evidence type="ECO:0000313" key="4">
    <source>
        <dbReference type="Proteomes" id="UP000824504"/>
    </source>
</evidence>
<proteinExistence type="predicted"/>
<dbReference type="CDD" id="cd18873">
    <property type="entry name" value="NUDIX_NadM_like"/>
    <property type="match status" value="1"/>
</dbReference>
<dbReference type="InterPro" id="IPR020084">
    <property type="entry name" value="NUDIX_hydrolase_CS"/>
</dbReference>
<gene>
    <name evidence="3" type="ORF">KDB89_13020</name>
</gene>
<dbReference type="EMBL" id="CP079216">
    <property type="protein sequence ID" value="QXT62640.1"/>
    <property type="molecule type" value="Genomic_DNA"/>
</dbReference>
<reference evidence="3 4" key="1">
    <citation type="submission" date="2021-07" db="EMBL/GenBank/DDBJ databases">
        <title>complete genome sequencing of Tessaracoccus sp.J1M15.</title>
        <authorList>
            <person name="Bae J.-W."/>
            <person name="Kim D.-y."/>
        </authorList>
    </citation>
    <scope>NUCLEOTIDE SEQUENCE [LARGE SCALE GENOMIC DNA]</scope>
    <source>
        <strain evidence="3 4">J1M15</strain>
    </source>
</reference>
<dbReference type="Proteomes" id="UP000824504">
    <property type="component" value="Chromosome"/>
</dbReference>
<evidence type="ECO:0000256" key="1">
    <source>
        <dbReference type="SAM" id="MobiDB-lite"/>
    </source>
</evidence>
<dbReference type="InterPro" id="IPR054105">
    <property type="entry name" value="WHD_NrtR"/>
</dbReference>
<dbReference type="Pfam" id="PF00293">
    <property type="entry name" value="NUDIX"/>
    <property type="match status" value="1"/>
</dbReference>
<feature type="region of interest" description="Disordered" evidence="1">
    <location>
        <begin position="232"/>
        <end position="253"/>
    </location>
</feature>
<dbReference type="PANTHER" id="PTHR43736:SF4">
    <property type="entry name" value="SLR1690 PROTEIN"/>
    <property type="match status" value="1"/>
</dbReference>
<dbReference type="PANTHER" id="PTHR43736">
    <property type="entry name" value="ADP-RIBOSE PYROPHOSPHATASE"/>
    <property type="match status" value="1"/>
</dbReference>
<dbReference type="InterPro" id="IPR000086">
    <property type="entry name" value="NUDIX_hydrolase_dom"/>
</dbReference>
<evidence type="ECO:0000313" key="3">
    <source>
        <dbReference type="EMBL" id="QXT62640.1"/>
    </source>
</evidence>
<dbReference type="PROSITE" id="PS51462">
    <property type="entry name" value="NUDIX"/>
    <property type="match status" value="1"/>
</dbReference>
<sequence length="253" mass="28089">MYTAAVTNSSETRFAVAAEVVVLTLHDHRLHVLLTRVTLPGFTGRFSLPGGFVQPEESLEEAAYRELREEAHVAPEDVRLEQLRAYGQLPDETRAEHVVSVAWVALGADLPDPDEFFAERAKWVPVDEIAEWNLAFGHEAIVRDGVEWARERLESTTLATAFCTEPFTLPELRRVYEAVWGATIDPRNFQRKVLHAGGFVEPTGEVVHGRGRPAPLFLRGGASRLHPAILRPEPHHQAVDGTVGAESLPQITL</sequence>
<protein>
    <submittedName>
        <fullName evidence="3">NUDIX hydrolase</fullName>
    </submittedName>
</protein>
<keyword evidence="4" id="KW-1185">Reference proteome</keyword>